<evidence type="ECO:0000313" key="2">
    <source>
        <dbReference type="Proteomes" id="UP000015388"/>
    </source>
</evidence>
<proteinExistence type="predicted"/>
<organism evidence="1 2">
    <name type="scientific">Corynebacterium maris DSM 45190</name>
    <dbReference type="NCBI Taxonomy" id="1224163"/>
    <lineage>
        <taxon>Bacteria</taxon>
        <taxon>Bacillati</taxon>
        <taxon>Actinomycetota</taxon>
        <taxon>Actinomycetes</taxon>
        <taxon>Mycobacteriales</taxon>
        <taxon>Corynebacteriaceae</taxon>
        <taxon>Corynebacterium</taxon>
    </lineage>
</organism>
<dbReference type="AlphaFoldDB" id="S5SRM4"/>
<accession>S5SRM4</accession>
<sequence length="68" mass="7170">MNITLHGVNSDTVDEVLGDVVETARMAGAEDINVYAEAEDLPLLAAAAANIRNLPEGFQLHELVPALA</sequence>
<reference evidence="1 2" key="1">
    <citation type="submission" date="2012-11" db="EMBL/GenBank/DDBJ databases">
        <title>The complete genome sequence of Corynebacterium maris Coryn-1 (=DSM 45190).</title>
        <authorList>
            <person name="Schaffert L."/>
            <person name="Albersmeier A."/>
            <person name="Kalinowski J."/>
            <person name="Ruckert C."/>
        </authorList>
    </citation>
    <scope>NUCLEOTIDE SEQUENCE [LARGE SCALE GENOMIC DNA]</scope>
    <source>
        <strain evidence="2">Coryn-1</strain>
    </source>
</reference>
<dbReference type="PATRIC" id="fig|1224163.3.peg.178"/>
<dbReference type="RefSeq" id="WP_020933597.1">
    <property type="nucleotide sequence ID" value="NC_021915.1"/>
</dbReference>
<dbReference type="HOGENOM" id="CLU_2786844_0_0_11"/>
<dbReference type="EMBL" id="CP003924">
    <property type="protein sequence ID" value="AGS33662.1"/>
    <property type="molecule type" value="Genomic_DNA"/>
</dbReference>
<dbReference type="Proteomes" id="UP000015388">
    <property type="component" value="Chromosome"/>
</dbReference>
<name>S5SRM4_9CORY</name>
<evidence type="ECO:0000313" key="1">
    <source>
        <dbReference type="EMBL" id="AGS33662.1"/>
    </source>
</evidence>
<gene>
    <name evidence="1" type="ORF">B841_00895</name>
</gene>
<dbReference type="KEGG" id="cmd:B841_00895"/>
<keyword evidence="2" id="KW-1185">Reference proteome</keyword>
<protein>
    <submittedName>
        <fullName evidence="1">Uncharacterized protein</fullName>
    </submittedName>
</protein>